<keyword evidence="4" id="KW-1185">Reference proteome</keyword>
<dbReference type="Proteomes" id="UP001189624">
    <property type="component" value="Chromosome 4"/>
</dbReference>
<reference evidence="3" key="1">
    <citation type="submission" date="2023-10" db="EMBL/GenBank/DDBJ databases">
        <authorList>
            <person name="Domelevo Entfellner J.-B."/>
        </authorList>
    </citation>
    <scope>NUCLEOTIDE SEQUENCE</scope>
</reference>
<evidence type="ECO:0000313" key="4">
    <source>
        <dbReference type="Proteomes" id="UP001189624"/>
    </source>
</evidence>
<dbReference type="InterPro" id="IPR028163">
    <property type="entry name" value="HAUS_6_N"/>
</dbReference>
<dbReference type="GO" id="GO:0051225">
    <property type="term" value="P:spindle assembly"/>
    <property type="evidence" value="ECO:0007669"/>
    <property type="project" value="InterPro"/>
</dbReference>
<organism evidence="3 4">
    <name type="scientific">Sphenostylis stenocarpa</name>
    <dbReference type="NCBI Taxonomy" id="92480"/>
    <lineage>
        <taxon>Eukaryota</taxon>
        <taxon>Viridiplantae</taxon>
        <taxon>Streptophyta</taxon>
        <taxon>Embryophyta</taxon>
        <taxon>Tracheophyta</taxon>
        <taxon>Spermatophyta</taxon>
        <taxon>Magnoliopsida</taxon>
        <taxon>eudicotyledons</taxon>
        <taxon>Gunneridae</taxon>
        <taxon>Pentapetalae</taxon>
        <taxon>rosids</taxon>
        <taxon>fabids</taxon>
        <taxon>Fabales</taxon>
        <taxon>Fabaceae</taxon>
        <taxon>Papilionoideae</taxon>
        <taxon>50 kb inversion clade</taxon>
        <taxon>NPAAA clade</taxon>
        <taxon>indigoferoid/millettioid clade</taxon>
        <taxon>Phaseoleae</taxon>
        <taxon>Sphenostylis</taxon>
    </lineage>
</organism>
<dbReference type="InterPro" id="IPR026797">
    <property type="entry name" value="HAUS_6"/>
</dbReference>
<sequence length="617" mass="68382">MRVKAFVELLWQLSLHALREVHRRTFTADISSNPLPAPLTDVAFSHAATLLPVTKARIALERRKFLKNAEMAVQRQAMWSNLAHEMTAEFRGLCAEEAYLQQELEKLHDLRNKVKLEGELWDDLVSSSSQNSHLVSKATRLWESLLARKRVAYDDRVFDTGQHEVLASGPIEDLIAHREHRYRISGSSLLAAMDQSSQAPYSDVLSGQPGDLPVIDDKEENDGSHFSNETLTRVDDRTGGRVHQIVDVAEVIRRWTHALQRIHKQSLHLPKVSPITGSILDMRQSALRQGIRVPFAALMSNLKKGAKANDGEGPDILRSGQEEGSSGHAESLAATLAEHQQHLASFQVLINQLKDVAPTIQKSISECTEKDNNTDDVNEVTSRLSNIQLDKVSVSPPALKLPQLFSLTPSSGKAGNVQRRQSNAPQTSQTENLSDSKLLDPPSNNEVVSSAEDSDSSYIQNLKRSVREAALSLRSCNSDSSRDSQSDGSSEHFFVPLSETGFSHLDAEKRGASLRRKRLFGSQMDDSLLESHASGGHGVSKFDELPDMLNDLERLSDYDNVNGFLSYAGSNSTSDAQRSIFDFEDAQDQVFSPPLLMDSSLLTDSFEDLLDTVQNRK</sequence>
<dbReference type="PANTHER" id="PTHR16151:SF2">
    <property type="entry name" value="HAUS AUGMIN-LIKE COMPLEX SUBUNIT 6"/>
    <property type="match status" value="1"/>
</dbReference>
<dbReference type="Gramene" id="rna-AYBTSS11_LOCUS12725">
    <property type="protein sequence ID" value="CAJ1947562.1"/>
    <property type="gene ID" value="gene-AYBTSS11_LOCUS12725"/>
</dbReference>
<dbReference type="PANTHER" id="PTHR16151">
    <property type="entry name" value="HAUS AUGMIN-LIKE COMPLEX SUBUNIT 6"/>
    <property type="match status" value="1"/>
</dbReference>
<protein>
    <recommendedName>
        <fullName evidence="2">HAUS augmin-like complex subunit 6 N-terminal domain-containing protein</fullName>
    </recommendedName>
</protein>
<evidence type="ECO:0000256" key="1">
    <source>
        <dbReference type="SAM" id="MobiDB-lite"/>
    </source>
</evidence>
<dbReference type="EMBL" id="OY731401">
    <property type="protein sequence ID" value="CAJ1947562.1"/>
    <property type="molecule type" value="Genomic_DNA"/>
</dbReference>
<feature type="region of interest" description="Disordered" evidence="1">
    <location>
        <begin position="305"/>
        <end position="332"/>
    </location>
</feature>
<dbReference type="GO" id="GO:1990498">
    <property type="term" value="C:mitotic spindle microtubule"/>
    <property type="evidence" value="ECO:0007669"/>
    <property type="project" value="TreeGrafter"/>
</dbReference>
<feature type="domain" description="HAUS augmin-like complex subunit 6 N-terminal" evidence="2">
    <location>
        <begin position="6"/>
        <end position="143"/>
    </location>
</feature>
<feature type="region of interest" description="Disordered" evidence="1">
    <location>
        <begin position="405"/>
        <end position="459"/>
    </location>
</feature>
<accession>A0AA86S8I8</accession>
<evidence type="ECO:0000313" key="3">
    <source>
        <dbReference type="EMBL" id="CAJ1947562.1"/>
    </source>
</evidence>
<feature type="compositionally biased region" description="Polar residues" evidence="1">
    <location>
        <begin position="405"/>
        <end position="435"/>
    </location>
</feature>
<gene>
    <name evidence="3" type="ORF">AYBTSS11_LOCUS12725</name>
</gene>
<name>A0AA86S8I8_9FABA</name>
<dbReference type="GO" id="GO:0070652">
    <property type="term" value="C:HAUS complex"/>
    <property type="evidence" value="ECO:0007669"/>
    <property type="project" value="InterPro"/>
</dbReference>
<proteinExistence type="predicted"/>
<dbReference type="Pfam" id="PF14661">
    <property type="entry name" value="HAUS6_N"/>
    <property type="match status" value="1"/>
</dbReference>
<dbReference type="GO" id="GO:0008017">
    <property type="term" value="F:microtubule binding"/>
    <property type="evidence" value="ECO:0007669"/>
    <property type="project" value="TreeGrafter"/>
</dbReference>
<dbReference type="AlphaFoldDB" id="A0AA86S8I8"/>
<evidence type="ECO:0000259" key="2">
    <source>
        <dbReference type="Pfam" id="PF14661"/>
    </source>
</evidence>